<comment type="caution">
    <text evidence="1">The sequence shown here is derived from an EMBL/GenBank/DDBJ whole genome shotgun (WGS) entry which is preliminary data.</text>
</comment>
<organism evidence="1 2">
    <name type="scientific">Pedobacter vanadiisoli</name>
    <dbReference type="NCBI Taxonomy" id="1761975"/>
    <lineage>
        <taxon>Bacteria</taxon>
        <taxon>Pseudomonadati</taxon>
        <taxon>Bacteroidota</taxon>
        <taxon>Sphingobacteriia</taxon>
        <taxon>Sphingobacteriales</taxon>
        <taxon>Sphingobacteriaceae</taxon>
        <taxon>Pedobacter</taxon>
    </lineage>
</organism>
<name>A0ABW5MG57_9SPHI</name>
<evidence type="ECO:0000313" key="2">
    <source>
        <dbReference type="Proteomes" id="UP001597461"/>
    </source>
</evidence>
<gene>
    <name evidence="1" type="ORF">ACFSR6_02960</name>
</gene>
<dbReference type="Proteomes" id="UP001597461">
    <property type="component" value="Unassembled WGS sequence"/>
</dbReference>
<dbReference type="EMBL" id="JBHULL010000003">
    <property type="protein sequence ID" value="MFD2581434.1"/>
    <property type="molecule type" value="Genomic_DNA"/>
</dbReference>
<keyword evidence="2" id="KW-1185">Reference proteome</keyword>
<sequence>MKKIFTLLSALFIVTGLKAQKVAVQKETVKPKVDTIAKNVTDKKISATTDTKDAKIAQAIKYAPTSKVTPVAAKAGKLAPVKAN</sequence>
<proteinExistence type="predicted"/>
<protein>
    <submittedName>
        <fullName evidence="1">Uncharacterized protein</fullName>
    </submittedName>
</protein>
<dbReference type="RefSeq" id="WP_379074700.1">
    <property type="nucleotide sequence ID" value="NZ_JBHULL010000003.1"/>
</dbReference>
<accession>A0ABW5MG57</accession>
<evidence type="ECO:0000313" key="1">
    <source>
        <dbReference type="EMBL" id="MFD2581434.1"/>
    </source>
</evidence>
<reference evidence="2" key="1">
    <citation type="journal article" date="2019" name="Int. J. Syst. Evol. Microbiol.">
        <title>The Global Catalogue of Microorganisms (GCM) 10K type strain sequencing project: providing services to taxonomists for standard genome sequencing and annotation.</title>
        <authorList>
            <consortium name="The Broad Institute Genomics Platform"/>
            <consortium name="The Broad Institute Genome Sequencing Center for Infectious Disease"/>
            <person name="Wu L."/>
            <person name="Ma J."/>
        </authorList>
    </citation>
    <scope>NUCLEOTIDE SEQUENCE [LARGE SCALE GENOMIC DNA]</scope>
    <source>
        <strain evidence="2">KCTC 42866</strain>
    </source>
</reference>